<keyword evidence="3" id="KW-1185">Reference proteome</keyword>
<gene>
    <name evidence="2" type="ORF">D7003_03105</name>
</gene>
<dbReference type="Pfam" id="PF17197">
    <property type="entry name" value="DUF5134"/>
    <property type="match status" value="1"/>
</dbReference>
<evidence type="ECO:0000256" key="1">
    <source>
        <dbReference type="SAM" id="Phobius"/>
    </source>
</evidence>
<dbReference type="Proteomes" id="UP000273807">
    <property type="component" value="Unassembled WGS sequence"/>
</dbReference>
<sequence>WVPRLNYGVHALMALGMLGMVWHNIDLPLLPQLLLFSTASFWFLLQAVSRHEFNLVCHVRSERLTCLYHAAMLAAMVFMLALPHSAVLQGRAAAPVQHNGHASHTGQALTVAPPAASEVSALWIQPAAQVLAVLFAAAVLAWLLPMDRVAAKLRFRKAPSMSRPSRHRHAILERTYEAGAALTMSLMFAATSLQT</sequence>
<reference evidence="2 3" key="1">
    <citation type="submission" date="2018-10" db="EMBL/GenBank/DDBJ databases">
        <title>Genome sequencing of Arthrobacter oryzae TNB02.</title>
        <authorList>
            <person name="Cho Y.-J."/>
            <person name="Cho A."/>
            <person name="Kim O.-S."/>
        </authorList>
    </citation>
    <scope>NUCLEOTIDE SEQUENCE [LARGE SCALE GENOMIC DNA]</scope>
    <source>
        <strain evidence="2 3">TNB02</strain>
    </source>
</reference>
<feature type="transmembrane region" description="Helical" evidence="1">
    <location>
        <begin position="29"/>
        <end position="45"/>
    </location>
</feature>
<dbReference type="OrthoDB" id="4942406at2"/>
<dbReference type="AlphaFoldDB" id="A0A3N0C7D7"/>
<feature type="transmembrane region" description="Helical" evidence="1">
    <location>
        <begin position="66"/>
        <end position="86"/>
    </location>
</feature>
<organism evidence="2 3">
    <name type="scientific">Arthrobacter oryzae</name>
    <dbReference type="NCBI Taxonomy" id="409290"/>
    <lineage>
        <taxon>Bacteria</taxon>
        <taxon>Bacillati</taxon>
        <taxon>Actinomycetota</taxon>
        <taxon>Actinomycetes</taxon>
        <taxon>Micrococcales</taxon>
        <taxon>Micrococcaceae</taxon>
        <taxon>Arthrobacter</taxon>
    </lineage>
</organism>
<dbReference type="InterPro" id="IPR033458">
    <property type="entry name" value="DUF5134"/>
</dbReference>
<proteinExistence type="predicted"/>
<evidence type="ECO:0000313" key="2">
    <source>
        <dbReference type="EMBL" id="RNL58827.1"/>
    </source>
</evidence>
<keyword evidence="1" id="KW-0472">Membrane</keyword>
<keyword evidence="1" id="KW-0812">Transmembrane</keyword>
<accession>A0A3N0C7D7</accession>
<comment type="caution">
    <text evidence="2">The sequence shown here is derived from an EMBL/GenBank/DDBJ whole genome shotgun (WGS) entry which is preliminary data.</text>
</comment>
<dbReference type="EMBL" id="RBED01000059">
    <property type="protein sequence ID" value="RNL58827.1"/>
    <property type="molecule type" value="Genomic_DNA"/>
</dbReference>
<feature type="transmembrane region" description="Helical" evidence="1">
    <location>
        <begin position="7"/>
        <end position="23"/>
    </location>
</feature>
<keyword evidence="1" id="KW-1133">Transmembrane helix</keyword>
<dbReference type="RefSeq" id="WP_148045162.1">
    <property type="nucleotide sequence ID" value="NZ_RBED01000059.1"/>
</dbReference>
<protein>
    <submittedName>
        <fullName evidence="2">DUF5134 domain-containing protein</fullName>
    </submittedName>
</protein>
<evidence type="ECO:0000313" key="3">
    <source>
        <dbReference type="Proteomes" id="UP000273807"/>
    </source>
</evidence>
<feature type="transmembrane region" description="Helical" evidence="1">
    <location>
        <begin position="123"/>
        <end position="144"/>
    </location>
</feature>
<name>A0A3N0C7D7_9MICC</name>
<feature type="non-terminal residue" evidence="2">
    <location>
        <position position="1"/>
    </location>
</feature>